<reference evidence="3 4" key="1">
    <citation type="submission" date="2019-07" db="EMBL/GenBank/DDBJ databases">
        <title>Whole genome shotgun sequence of Cellulomonas persica NBRC 101101.</title>
        <authorList>
            <person name="Hosoyama A."/>
            <person name="Uohara A."/>
            <person name="Ohji S."/>
            <person name="Ichikawa N."/>
        </authorList>
    </citation>
    <scope>NUCLEOTIDE SEQUENCE [LARGE SCALE GENOMIC DNA]</scope>
    <source>
        <strain evidence="3 4">NBRC 101101</strain>
    </source>
</reference>
<gene>
    <name evidence="3" type="ORF">CPE01_16660</name>
</gene>
<evidence type="ECO:0000256" key="2">
    <source>
        <dbReference type="SAM" id="SignalP"/>
    </source>
</evidence>
<comment type="caution">
    <text evidence="3">The sequence shown here is derived from an EMBL/GenBank/DDBJ whole genome shotgun (WGS) entry which is preliminary data.</text>
</comment>
<evidence type="ECO:0008006" key="5">
    <source>
        <dbReference type="Google" id="ProtNLM"/>
    </source>
</evidence>
<keyword evidence="2" id="KW-0732">Signal</keyword>
<feature type="signal peptide" evidence="2">
    <location>
        <begin position="1"/>
        <end position="28"/>
    </location>
</feature>
<dbReference type="OrthoDB" id="3696279at2"/>
<dbReference type="EMBL" id="BJUA01000007">
    <property type="protein sequence ID" value="GEK17933.1"/>
    <property type="molecule type" value="Genomic_DNA"/>
</dbReference>
<dbReference type="AlphaFoldDB" id="A0A510UTD2"/>
<feature type="chain" id="PRO_5021880787" description="Htaa domain-containing protein" evidence="2">
    <location>
        <begin position="29"/>
        <end position="453"/>
    </location>
</feature>
<evidence type="ECO:0000313" key="4">
    <source>
        <dbReference type="Proteomes" id="UP000321386"/>
    </source>
</evidence>
<feature type="region of interest" description="Disordered" evidence="1">
    <location>
        <begin position="275"/>
        <end position="311"/>
    </location>
</feature>
<keyword evidence="4" id="KW-1185">Reference proteome</keyword>
<proteinExistence type="predicted"/>
<dbReference type="RefSeq" id="WP_146806192.1">
    <property type="nucleotide sequence ID" value="NZ_BJUA01000007.1"/>
</dbReference>
<evidence type="ECO:0000313" key="3">
    <source>
        <dbReference type="EMBL" id="GEK17933.1"/>
    </source>
</evidence>
<dbReference type="Proteomes" id="UP000321386">
    <property type="component" value="Unassembled WGS sequence"/>
</dbReference>
<name>A0A510UTD2_9CELL</name>
<feature type="compositionally biased region" description="Pro residues" evidence="1">
    <location>
        <begin position="290"/>
        <end position="306"/>
    </location>
</feature>
<sequence>MGALRRTVTALTALGTAVAALAALPAAADEPDGSAVTDATLTWGISGYAQVGIFGPWTLSDAQGDARVLTGSVSGGTQSVYTVEPVPATSMPRSSPQKTPNVVRFAGGEGTVDPQTGAAELAWTGSYTVNAYPDYLNAPDEVYADPVLQVARNGAGTLSFEVTIGAGVDLDGDPSAPQRLGRVTVLTFTAGARSALDEDSFRLTPDYRGVTVDGAAAGVQVRSCSTAGGATGWWGSWPAAFVTAMPVSLQTHFYSTTCGGAQDYKPALPVDVGFGFDEPEPEPTATATPTPGPTTTPTPTPAPTTPAEPGALSWSFTDDAASLGTATLADGVLAATGTLPAVTISDTRADSPGFTLSGRARPFTTSDGAHVLGAQHLGWQPSLLEAVAGVRAGRAIAPSTAAGRGLATSRTLVVGGPTSVRRDVRVTAGLTLRVPEGAAPGRYETVLTITALG</sequence>
<protein>
    <recommendedName>
        <fullName evidence="5">Htaa domain-containing protein</fullName>
    </recommendedName>
</protein>
<evidence type="ECO:0000256" key="1">
    <source>
        <dbReference type="SAM" id="MobiDB-lite"/>
    </source>
</evidence>
<organism evidence="3 4">
    <name type="scientific">Cellulomonas persica</name>
    <dbReference type="NCBI Taxonomy" id="76861"/>
    <lineage>
        <taxon>Bacteria</taxon>
        <taxon>Bacillati</taxon>
        <taxon>Actinomycetota</taxon>
        <taxon>Actinomycetes</taxon>
        <taxon>Micrococcales</taxon>
        <taxon>Cellulomonadaceae</taxon>
        <taxon>Cellulomonas</taxon>
    </lineage>
</organism>
<accession>A0A510UTD2</accession>